<dbReference type="Pfam" id="PF14151">
    <property type="entry name" value="YfhD"/>
    <property type="match status" value="1"/>
</dbReference>
<dbReference type="Proteomes" id="UP000309676">
    <property type="component" value="Unassembled WGS sequence"/>
</dbReference>
<keyword evidence="3" id="KW-1185">Reference proteome</keyword>
<feature type="compositionally biased region" description="Polar residues" evidence="1">
    <location>
        <begin position="1"/>
        <end position="18"/>
    </location>
</feature>
<dbReference type="OrthoDB" id="2973490at2"/>
<dbReference type="EMBL" id="VCIW01000003">
    <property type="protein sequence ID" value="TLS52947.1"/>
    <property type="molecule type" value="Genomic_DNA"/>
</dbReference>
<evidence type="ECO:0000256" key="1">
    <source>
        <dbReference type="SAM" id="MobiDB-lite"/>
    </source>
</evidence>
<organism evidence="2 3">
    <name type="scientific">Paenibacillus antri</name>
    <dbReference type="NCBI Taxonomy" id="2582848"/>
    <lineage>
        <taxon>Bacteria</taxon>
        <taxon>Bacillati</taxon>
        <taxon>Bacillota</taxon>
        <taxon>Bacilli</taxon>
        <taxon>Bacillales</taxon>
        <taxon>Paenibacillaceae</taxon>
        <taxon>Paenibacillus</taxon>
    </lineage>
</organism>
<feature type="compositionally biased region" description="Basic and acidic residues" evidence="1">
    <location>
        <begin position="40"/>
        <end position="50"/>
    </location>
</feature>
<sequence length="62" mass="7086">MGRGNNKQSVDNNESQMPQAPKYDVRDRGAASETEFAQELGDRYEVERKQGFPATGVRRKRK</sequence>
<comment type="caution">
    <text evidence="2">The sequence shown here is derived from an EMBL/GenBank/DDBJ whole genome shotgun (WGS) entry which is preliminary data.</text>
</comment>
<dbReference type="InterPro" id="IPR025435">
    <property type="entry name" value="YfhD-like"/>
</dbReference>
<evidence type="ECO:0000313" key="3">
    <source>
        <dbReference type="Proteomes" id="UP000309676"/>
    </source>
</evidence>
<accession>A0A5R9G945</accession>
<name>A0A5R9G945_9BACL</name>
<protein>
    <submittedName>
        <fullName evidence="2">YfhD family protein</fullName>
    </submittedName>
</protein>
<proteinExistence type="predicted"/>
<evidence type="ECO:0000313" key="2">
    <source>
        <dbReference type="EMBL" id="TLS52947.1"/>
    </source>
</evidence>
<reference evidence="2 3" key="1">
    <citation type="submission" date="2019-05" db="EMBL/GenBank/DDBJ databases">
        <authorList>
            <person name="Narsing Rao M.P."/>
            <person name="Li W.J."/>
        </authorList>
    </citation>
    <scope>NUCLEOTIDE SEQUENCE [LARGE SCALE GENOMIC DNA]</scope>
    <source>
        <strain evidence="2 3">SYSU_K30003</strain>
    </source>
</reference>
<dbReference type="RefSeq" id="WP_138193188.1">
    <property type="nucleotide sequence ID" value="NZ_VCIW01000003.1"/>
</dbReference>
<feature type="region of interest" description="Disordered" evidence="1">
    <location>
        <begin position="1"/>
        <end position="62"/>
    </location>
</feature>
<dbReference type="AlphaFoldDB" id="A0A5R9G945"/>
<gene>
    <name evidence="2" type="ORF">FE782_06130</name>
</gene>